<dbReference type="GO" id="GO:0031122">
    <property type="term" value="P:cytoplasmic microtubule organization"/>
    <property type="evidence" value="ECO:0007669"/>
    <property type="project" value="TreeGrafter"/>
</dbReference>
<evidence type="ECO:0000256" key="3">
    <source>
        <dbReference type="ARBA" id="ARBA00022490"/>
    </source>
</evidence>
<dbReference type="PANTHER" id="PTHR19302">
    <property type="entry name" value="GAMMA TUBULIN COMPLEX PROTEIN"/>
    <property type="match status" value="1"/>
</dbReference>
<dbReference type="AlphaFoldDB" id="A0A9C6T0U7"/>
<dbReference type="RefSeq" id="XP_051859398.1">
    <property type="nucleotide sequence ID" value="XM_052003438.1"/>
</dbReference>
<protein>
    <recommendedName>
        <fullName evidence="6">Gamma-tubulin complex component</fullName>
    </recommendedName>
</protein>
<proteinExistence type="inferred from homology"/>
<keyword evidence="4 6" id="KW-0493">Microtubule</keyword>
<dbReference type="OrthoDB" id="78652at2759"/>
<dbReference type="Pfam" id="PF04130">
    <property type="entry name" value="GCP_C_terminal"/>
    <property type="match status" value="1"/>
</dbReference>
<gene>
    <name evidence="10" type="primary">LOC117566198</name>
</gene>
<dbReference type="Gene3D" id="1.20.120.1900">
    <property type="entry name" value="Gamma-tubulin complex, C-terminal domain"/>
    <property type="match status" value="1"/>
</dbReference>
<dbReference type="GO" id="GO:0051011">
    <property type="term" value="F:microtubule minus-end binding"/>
    <property type="evidence" value="ECO:0007669"/>
    <property type="project" value="TreeGrafter"/>
</dbReference>
<comment type="similarity">
    <text evidence="2 6">Belongs to the TUBGCP family.</text>
</comment>
<dbReference type="InterPro" id="IPR042241">
    <property type="entry name" value="GCP_C_sf"/>
</dbReference>
<dbReference type="InterPro" id="IPR041470">
    <property type="entry name" value="GCP_N"/>
</dbReference>
<dbReference type="PANTHER" id="PTHR19302:SF27">
    <property type="entry name" value="GAMMA-TUBULIN COMPLEX COMPONENT 4"/>
    <property type="match status" value="1"/>
</dbReference>
<accession>A0A9C6T0U7</accession>
<feature type="domain" description="Gamma tubulin complex component protein N-terminal" evidence="8">
    <location>
        <begin position="2"/>
        <end position="340"/>
    </location>
</feature>
<evidence type="ECO:0000256" key="5">
    <source>
        <dbReference type="ARBA" id="ARBA00023212"/>
    </source>
</evidence>
<evidence type="ECO:0000256" key="6">
    <source>
        <dbReference type="RuleBase" id="RU363050"/>
    </source>
</evidence>
<evidence type="ECO:0000256" key="2">
    <source>
        <dbReference type="ARBA" id="ARBA00010337"/>
    </source>
</evidence>
<evidence type="ECO:0000259" key="7">
    <source>
        <dbReference type="Pfam" id="PF04130"/>
    </source>
</evidence>
<keyword evidence="5 6" id="KW-0206">Cytoskeleton</keyword>
<dbReference type="CTD" id="34441"/>
<name>A0A9C6T0U7_DROAB</name>
<evidence type="ECO:0000313" key="10">
    <source>
        <dbReference type="RefSeq" id="XP_051859398.1"/>
    </source>
</evidence>
<dbReference type="GO" id="GO:0000930">
    <property type="term" value="C:gamma-tubulin complex"/>
    <property type="evidence" value="ECO:0007669"/>
    <property type="project" value="TreeGrafter"/>
</dbReference>
<dbReference type="Proteomes" id="UP000515160">
    <property type="component" value="Chromosome 2L"/>
</dbReference>
<dbReference type="GO" id="GO:0051321">
    <property type="term" value="P:meiotic cell cycle"/>
    <property type="evidence" value="ECO:0007669"/>
    <property type="project" value="TreeGrafter"/>
</dbReference>
<keyword evidence="9" id="KW-1185">Reference proteome</keyword>
<organism evidence="9 10">
    <name type="scientific">Drosophila albomicans</name>
    <name type="common">Fruit fly</name>
    <dbReference type="NCBI Taxonomy" id="7291"/>
    <lineage>
        <taxon>Eukaryota</taxon>
        <taxon>Metazoa</taxon>
        <taxon>Ecdysozoa</taxon>
        <taxon>Arthropoda</taxon>
        <taxon>Hexapoda</taxon>
        <taxon>Insecta</taxon>
        <taxon>Pterygota</taxon>
        <taxon>Neoptera</taxon>
        <taxon>Endopterygota</taxon>
        <taxon>Diptera</taxon>
        <taxon>Brachycera</taxon>
        <taxon>Muscomorpha</taxon>
        <taxon>Ephydroidea</taxon>
        <taxon>Drosophilidae</taxon>
        <taxon>Drosophila</taxon>
    </lineage>
</organism>
<evidence type="ECO:0000259" key="8">
    <source>
        <dbReference type="Pfam" id="PF17681"/>
    </source>
</evidence>
<sequence length="651" mass="75898">MLHDVIVSCLSLSGKGISFKKFLVSNVVDEFVHPCERSIFDDIIGTLNYLNEIVRFAKYFGDNNPHDLSDFKEAEEYSNGSYLKNFAKGIEIALEEYYSEIARLESYYQKNSTNSLLYIHNALETQKPVILILRKLIIDARTQKLHGCGLLQNLRNQQHDQVDVRMNHIFSKITKPIKLVFYSHLAHWLLLGMIDDPHNEFFISYKHSNENATKTSSEKSMTSRTYLSSVSEEDIWQYEINMAQLPLFVSTILAEKVLFVGQTVLLFKVDRRRHRSESWTAKTHGSYCDDVSELWDGKESVFSKMIEDLNDENRIDVIRFESVINDIKKFVSQRLSDIAVIEDNLVHQMCLIKHFYLLGRGEFYLEFLRQMRIGAKGFSNKNAKSYTRAFEIAANEMGIVDELENFTLSVQKHSNDFEDSCEFGIWQNLHLKYNYKWPLNLLFSPTTMERYNNVFRHLLIIRKLQYDLQLVWARHKWFAKTGARVDVKIMNFRNHLTFFLDNLQYYIQVDVLESQFSILINVIKNKADFEEIQRAHSIFLANVLSQCFLLNDLIDKKKNNQTTMQSQNPVYGTILEIFSICEKFSLLDSIEEDTLKQVITLEEKFHVSILGLINLLASIKSASSFGPLSQFLLRLDYKHWFSADKTIKSAA</sequence>
<dbReference type="GO" id="GO:0051225">
    <property type="term" value="P:spindle assembly"/>
    <property type="evidence" value="ECO:0007669"/>
    <property type="project" value="TreeGrafter"/>
</dbReference>
<evidence type="ECO:0000313" key="9">
    <source>
        <dbReference type="Proteomes" id="UP000515160"/>
    </source>
</evidence>
<keyword evidence="3 6" id="KW-0963">Cytoplasm</keyword>
<comment type="subcellular location">
    <subcellularLocation>
        <location evidence="1 6">Cytoplasm</location>
        <location evidence="1 6">Cytoskeleton</location>
        <location evidence="1 6">Microtubule organizing center</location>
    </subcellularLocation>
</comment>
<dbReference type="GO" id="GO:0007020">
    <property type="term" value="P:microtubule nucleation"/>
    <property type="evidence" value="ECO:0007669"/>
    <property type="project" value="InterPro"/>
</dbReference>
<feature type="domain" description="Gamma tubulin complex component C-terminal" evidence="7">
    <location>
        <begin position="345"/>
        <end position="641"/>
    </location>
</feature>
<dbReference type="GO" id="GO:0000922">
    <property type="term" value="C:spindle pole"/>
    <property type="evidence" value="ECO:0007669"/>
    <property type="project" value="InterPro"/>
</dbReference>
<dbReference type="InterPro" id="IPR007259">
    <property type="entry name" value="GCP"/>
</dbReference>
<evidence type="ECO:0000256" key="4">
    <source>
        <dbReference type="ARBA" id="ARBA00022701"/>
    </source>
</evidence>
<dbReference type="GO" id="GO:0000278">
    <property type="term" value="P:mitotic cell cycle"/>
    <property type="evidence" value="ECO:0007669"/>
    <property type="project" value="TreeGrafter"/>
</dbReference>
<dbReference type="GeneID" id="117566198"/>
<dbReference type="Pfam" id="PF17681">
    <property type="entry name" value="GCP_N_terminal"/>
    <property type="match status" value="1"/>
</dbReference>
<evidence type="ECO:0000256" key="1">
    <source>
        <dbReference type="ARBA" id="ARBA00004267"/>
    </source>
</evidence>
<dbReference type="InterPro" id="IPR040457">
    <property type="entry name" value="GCP_C"/>
</dbReference>
<dbReference type="GO" id="GO:0005874">
    <property type="term" value="C:microtubule"/>
    <property type="evidence" value="ECO:0007669"/>
    <property type="project" value="UniProtKB-KW"/>
</dbReference>
<dbReference type="GO" id="GO:0043015">
    <property type="term" value="F:gamma-tubulin binding"/>
    <property type="evidence" value="ECO:0007669"/>
    <property type="project" value="InterPro"/>
</dbReference>
<reference evidence="10" key="1">
    <citation type="submission" date="2025-08" db="UniProtKB">
        <authorList>
            <consortium name="RefSeq"/>
        </authorList>
    </citation>
    <scope>IDENTIFICATION</scope>
    <source>
        <strain evidence="10">15112-1751.03</strain>
        <tissue evidence="10">Whole Adult</tissue>
    </source>
</reference>